<reference evidence="2" key="1">
    <citation type="journal article" date="2019" name="Int. J. Syst. Evol. Microbiol.">
        <title>The Global Catalogue of Microorganisms (GCM) 10K type strain sequencing project: providing services to taxonomists for standard genome sequencing and annotation.</title>
        <authorList>
            <consortium name="The Broad Institute Genomics Platform"/>
            <consortium name="The Broad Institute Genome Sequencing Center for Infectious Disease"/>
            <person name="Wu L."/>
            <person name="Ma J."/>
        </authorList>
    </citation>
    <scope>NUCLEOTIDE SEQUENCE [LARGE SCALE GENOMIC DNA]</scope>
    <source>
        <strain evidence="2">CGMCC 1.15931</strain>
    </source>
</reference>
<sequence>MAPIHKKNTIEKRIDIPEVDRAEALCESIRVRGFAVGSRTTGVARTGAAASLRRKASFRIRIAANSVISPEP</sequence>
<proteinExistence type="predicted"/>
<keyword evidence="2" id="KW-1185">Reference proteome</keyword>
<dbReference type="Proteomes" id="UP000622638">
    <property type="component" value="Unassembled WGS sequence"/>
</dbReference>
<dbReference type="EMBL" id="BMKG01000020">
    <property type="protein sequence ID" value="GGC15220.1"/>
    <property type="molecule type" value="Genomic_DNA"/>
</dbReference>
<name>A0ABQ1L0C0_9BURK</name>
<gene>
    <name evidence="1" type="ORF">GCM10011572_40730</name>
</gene>
<organism evidence="1 2">
    <name type="scientific">Pseudoduganella buxea</name>
    <dbReference type="NCBI Taxonomy" id="1949069"/>
    <lineage>
        <taxon>Bacteria</taxon>
        <taxon>Pseudomonadati</taxon>
        <taxon>Pseudomonadota</taxon>
        <taxon>Betaproteobacteria</taxon>
        <taxon>Burkholderiales</taxon>
        <taxon>Oxalobacteraceae</taxon>
        <taxon>Telluria group</taxon>
        <taxon>Pseudoduganella</taxon>
    </lineage>
</organism>
<accession>A0ABQ1L0C0</accession>
<protein>
    <submittedName>
        <fullName evidence="1">Uncharacterized protein</fullName>
    </submittedName>
</protein>
<comment type="caution">
    <text evidence="1">The sequence shown here is derived from an EMBL/GenBank/DDBJ whole genome shotgun (WGS) entry which is preliminary data.</text>
</comment>
<evidence type="ECO:0000313" key="1">
    <source>
        <dbReference type="EMBL" id="GGC15220.1"/>
    </source>
</evidence>
<evidence type="ECO:0000313" key="2">
    <source>
        <dbReference type="Proteomes" id="UP000622638"/>
    </source>
</evidence>